<dbReference type="PANTHER" id="PTHR42912">
    <property type="entry name" value="METHYLTRANSFERASE"/>
    <property type="match status" value="1"/>
</dbReference>
<evidence type="ECO:0000259" key="1">
    <source>
        <dbReference type="Pfam" id="PF08241"/>
    </source>
</evidence>
<reference evidence="3" key="1">
    <citation type="submission" date="2016-10" db="EMBL/GenBank/DDBJ databases">
        <authorList>
            <person name="Varghese N."/>
            <person name="Submissions S."/>
        </authorList>
    </citation>
    <scope>NUCLEOTIDE SEQUENCE [LARGE SCALE GENOMIC DNA]</scope>
    <source>
        <strain evidence="3">CGMCC 4.3506</strain>
    </source>
</reference>
<dbReference type="GO" id="GO:0008757">
    <property type="term" value="F:S-adenosylmethionine-dependent methyltransferase activity"/>
    <property type="evidence" value="ECO:0007669"/>
    <property type="project" value="InterPro"/>
</dbReference>
<dbReference type="SUPFAM" id="SSF53335">
    <property type="entry name" value="S-adenosyl-L-methionine-dependent methyltransferases"/>
    <property type="match status" value="1"/>
</dbReference>
<organism evidence="2 3">
    <name type="scientific">Lentzea fradiae</name>
    <dbReference type="NCBI Taxonomy" id="200378"/>
    <lineage>
        <taxon>Bacteria</taxon>
        <taxon>Bacillati</taxon>
        <taxon>Actinomycetota</taxon>
        <taxon>Actinomycetes</taxon>
        <taxon>Pseudonocardiales</taxon>
        <taxon>Pseudonocardiaceae</taxon>
        <taxon>Lentzea</taxon>
    </lineage>
</organism>
<dbReference type="EMBL" id="FNCC01000001">
    <property type="protein sequence ID" value="SDF40097.1"/>
    <property type="molecule type" value="Genomic_DNA"/>
</dbReference>
<accession>A0A1G7KS85</accession>
<dbReference type="Gene3D" id="3.40.50.150">
    <property type="entry name" value="Vaccinia Virus protein VP39"/>
    <property type="match status" value="1"/>
</dbReference>
<protein>
    <submittedName>
        <fullName evidence="2">Methyltransferase domain-containing protein</fullName>
    </submittedName>
</protein>
<proteinExistence type="predicted"/>
<keyword evidence="2" id="KW-0489">Methyltransferase</keyword>
<dbReference type="Pfam" id="PF08241">
    <property type="entry name" value="Methyltransf_11"/>
    <property type="match status" value="1"/>
</dbReference>
<name>A0A1G7KS85_9PSEU</name>
<evidence type="ECO:0000313" key="2">
    <source>
        <dbReference type="EMBL" id="SDF40097.1"/>
    </source>
</evidence>
<dbReference type="STRING" id="200378.SAMN05216553_101451"/>
<gene>
    <name evidence="2" type="ORF">SAMN05216553_101451</name>
</gene>
<dbReference type="PANTHER" id="PTHR42912:SF93">
    <property type="entry name" value="N6-ADENOSINE-METHYLTRANSFERASE TMT1A"/>
    <property type="match status" value="1"/>
</dbReference>
<keyword evidence="2" id="KW-0808">Transferase</keyword>
<dbReference type="InterPro" id="IPR029063">
    <property type="entry name" value="SAM-dependent_MTases_sf"/>
</dbReference>
<dbReference type="AlphaFoldDB" id="A0A1G7KS85"/>
<keyword evidence="3" id="KW-1185">Reference proteome</keyword>
<dbReference type="InterPro" id="IPR013216">
    <property type="entry name" value="Methyltransf_11"/>
</dbReference>
<dbReference type="GO" id="GO:0032259">
    <property type="term" value="P:methylation"/>
    <property type="evidence" value="ECO:0007669"/>
    <property type="project" value="UniProtKB-KW"/>
</dbReference>
<feature type="domain" description="Methyltransferase type 11" evidence="1">
    <location>
        <begin position="62"/>
        <end position="150"/>
    </location>
</feature>
<dbReference type="Proteomes" id="UP000199623">
    <property type="component" value="Unassembled WGS sequence"/>
</dbReference>
<evidence type="ECO:0000313" key="3">
    <source>
        <dbReference type="Proteomes" id="UP000199623"/>
    </source>
</evidence>
<dbReference type="CDD" id="cd02440">
    <property type="entry name" value="AdoMet_MTases"/>
    <property type="match status" value="1"/>
</dbReference>
<sequence length="253" mass="28188">MVEIGSVSARESSHRATLARSVRLFRAFLKEQSDPDHFYSVLARDSVAQVSSYVPLDGGVVLDVGGGPGYFAEAFRAAGARYVGLDPDVGELSARGEPDPGMIRASGTALPFRDGAVDVCYSSNVLEHVDDPWLMLAEMVRVTRPGGTIFMSYTPWWSPWGGHETAPWHFFGGHYARRRYERRNGKPPKNAFGTSLFPVGVGEVRRWAHRQTGADVVETFPRYHPAWAKWIVRVPGVREIASWNFVVVLRRRA</sequence>
<dbReference type="InterPro" id="IPR050508">
    <property type="entry name" value="Methyltransf_Superfamily"/>
</dbReference>